<evidence type="ECO:0000256" key="1">
    <source>
        <dbReference type="SAM" id="MobiDB-lite"/>
    </source>
</evidence>
<dbReference type="Gene3D" id="1.25.40.10">
    <property type="entry name" value="Tetratricopeptide repeat domain"/>
    <property type="match status" value="2"/>
</dbReference>
<dbReference type="InterPro" id="IPR001810">
    <property type="entry name" value="F-box_dom"/>
</dbReference>
<dbReference type="AlphaFoldDB" id="A0A9I9CZ86"/>
<evidence type="ECO:0000313" key="3">
    <source>
        <dbReference type="EnsemblPlants" id="MELO3C010688.2.1"/>
    </source>
</evidence>
<accession>A0A9I9CZ86</accession>
<name>A0A9I9CZ86_CUCME</name>
<dbReference type="PANTHER" id="PTHR45088">
    <property type="entry name" value="OSJNBA0022H21.17 PROTEIN"/>
    <property type="match status" value="1"/>
</dbReference>
<proteinExistence type="predicted"/>
<dbReference type="InterPro" id="IPR053301">
    <property type="entry name" value="F-box_motif"/>
</dbReference>
<dbReference type="CDD" id="cd09917">
    <property type="entry name" value="F-box_SF"/>
    <property type="match status" value="1"/>
</dbReference>
<dbReference type="InterPro" id="IPR011990">
    <property type="entry name" value="TPR-like_helical_dom_sf"/>
</dbReference>
<feature type="region of interest" description="Disordered" evidence="1">
    <location>
        <begin position="55"/>
        <end position="80"/>
    </location>
</feature>
<dbReference type="SUPFAM" id="SSF81383">
    <property type="entry name" value="F-box domain"/>
    <property type="match status" value="1"/>
</dbReference>
<protein>
    <recommendedName>
        <fullName evidence="2">F-box domain-containing protein</fullName>
    </recommendedName>
</protein>
<sequence>MWQRTWPHRSDASPFSSFSLSKLKGKAAIHVDDHHHADPDEEDVDAHHFSRHTLSNSKSTNFTHTVHPSPSTSSSSQTPFWVRPSSLPSHDFSALPYDVLIKIAASFNLPNLRAASFVCKAWFEAFRPLREAMLFLRWGKRFKHGRGGVRPNSDKALNSFLKGAARGSTLAMVDAGLLYWEMGNKYEAIALYQKAADLGDPSAKCNLGISFLHAKPPNPTEAVKWLRQASMVGNVRAQYQLALCLQQGNGVDRNVQEAVCYFSPSYLFCLRGRIMFMFRARWFFKAAEGGYVRAMYNLSLCYSCGEGLVHNHQQAKKWMKRAADRGHSKAQFEHGLHLFSERDMMKAVVYLELATRSGERAAGHVKSVILQQLSQSSRDRVMSVADNWRPLPSSH</sequence>
<feature type="compositionally biased region" description="Low complexity" evidence="1">
    <location>
        <begin position="68"/>
        <end position="79"/>
    </location>
</feature>
<feature type="domain" description="F-box" evidence="2">
    <location>
        <begin position="92"/>
        <end position="126"/>
    </location>
</feature>
<feature type="compositionally biased region" description="Polar residues" evidence="1">
    <location>
        <begin position="55"/>
        <end position="66"/>
    </location>
</feature>
<dbReference type="SMART" id="SM00671">
    <property type="entry name" value="SEL1"/>
    <property type="match status" value="6"/>
</dbReference>
<reference evidence="3" key="1">
    <citation type="submission" date="2023-03" db="UniProtKB">
        <authorList>
            <consortium name="EnsemblPlants"/>
        </authorList>
    </citation>
    <scope>IDENTIFICATION</scope>
</reference>
<organism evidence="3">
    <name type="scientific">Cucumis melo</name>
    <name type="common">Muskmelon</name>
    <dbReference type="NCBI Taxonomy" id="3656"/>
    <lineage>
        <taxon>Eukaryota</taxon>
        <taxon>Viridiplantae</taxon>
        <taxon>Streptophyta</taxon>
        <taxon>Embryophyta</taxon>
        <taxon>Tracheophyta</taxon>
        <taxon>Spermatophyta</taxon>
        <taxon>Magnoliopsida</taxon>
        <taxon>eudicotyledons</taxon>
        <taxon>Gunneridae</taxon>
        <taxon>Pentapetalae</taxon>
        <taxon>rosids</taxon>
        <taxon>fabids</taxon>
        <taxon>Cucurbitales</taxon>
        <taxon>Cucurbitaceae</taxon>
        <taxon>Benincaseae</taxon>
        <taxon>Cucumis</taxon>
    </lineage>
</organism>
<dbReference type="SUPFAM" id="SSF81901">
    <property type="entry name" value="HCP-like"/>
    <property type="match status" value="2"/>
</dbReference>
<dbReference type="PANTHER" id="PTHR45088:SF1">
    <property type="entry name" value="OS04G0476000 PROTEIN"/>
    <property type="match status" value="1"/>
</dbReference>
<dbReference type="Gramene" id="MELO3C010688.2.1">
    <property type="protein sequence ID" value="MELO3C010688.2.1"/>
    <property type="gene ID" value="MELO3C010688.2"/>
</dbReference>
<dbReference type="InterPro" id="IPR006597">
    <property type="entry name" value="Sel1-like"/>
</dbReference>
<dbReference type="Pfam" id="PF00646">
    <property type="entry name" value="F-box"/>
    <property type="match status" value="1"/>
</dbReference>
<dbReference type="EnsemblPlants" id="MELO3C010688.2.1">
    <property type="protein sequence ID" value="MELO3C010688.2.1"/>
    <property type="gene ID" value="MELO3C010688.2"/>
</dbReference>
<dbReference type="Pfam" id="PF08238">
    <property type="entry name" value="Sel1"/>
    <property type="match status" value="7"/>
</dbReference>
<evidence type="ECO:0000259" key="2">
    <source>
        <dbReference type="Pfam" id="PF00646"/>
    </source>
</evidence>
<dbReference type="InterPro" id="IPR036047">
    <property type="entry name" value="F-box-like_dom_sf"/>
</dbReference>
<dbReference type="Gene3D" id="1.20.1280.50">
    <property type="match status" value="1"/>
</dbReference>